<organism evidence="1 2">
    <name type="scientific">Ciceribacter sichuanensis</name>
    <dbReference type="NCBI Taxonomy" id="2949647"/>
    <lineage>
        <taxon>Bacteria</taxon>
        <taxon>Pseudomonadati</taxon>
        <taxon>Pseudomonadota</taxon>
        <taxon>Alphaproteobacteria</taxon>
        <taxon>Hyphomicrobiales</taxon>
        <taxon>Rhizobiaceae</taxon>
        <taxon>Ciceribacter</taxon>
    </lineage>
</organism>
<dbReference type="Proteomes" id="UP001155079">
    <property type="component" value="Unassembled WGS sequence"/>
</dbReference>
<evidence type="ECO:0000313" key="2">
    <source>
        <dbReference type="Proteomes" id="UP001155079"/>
    </source>
</evidence>
<evidence type="ECO:0000313" key="1">
    <source>
        <dbReference type="EMBL" id="MCM2403609.1"/>
    </source>
</evidence>
<reference evidence="1 2" key="1">
    <citation type="submission" date="2022-06" db="EMBL/GenBank/DDBJ databases">
        <authorList>
            <person name="Sun Q."/>
        </authorList>
    </citation>
    <scope>NUCLEOTIDE SEQUENCE [LARGE SCALE GENOMIC DNA]</scope>
    <source>
        <strain evidence="1 2">S153</strain>
    </source>
</reference>
<dbReference type="RefSeq" id="WP_250946460.1">
    <property type="nucleotide sequence ID" value="NZ_JAMQAY010000009.1"/>
</dbReference>
<protein>
    <recommendedName>
        <fullName evidence="3">DUF1127 domain-containing protein</fullName>
    </recommendedName>
</protein>
<proteinExistence type="predicted"/>
<keyword evidence="2" id="KW-1185">Reference proteome</keyword>
<accession>A0ABT0VCW3</accession>
<dbReference type="EMBL" id="JAMQAY010000009">
    <property type="protein sequence ID" value="MCM2403609.1"/>
    <property type="molecule type" value="Genomic_DNA"/>
</dbReference>
<gene>
    <name evidence="1" type="ORF">NBH20_20745</name>
</gene>
<evidence type="ECO:0008006" key="3">
    <source>
        <dbReference type="Google" id="ProtNLM"/>
    </source>
</evidence>
<comment type="caution">
    <text evidence="1">The sequence shown here is derived from an EMBL/GenBank/DDBJ whole genome shotgun (WGS) entry which is preliminary data.</text>
</comment>
<name>A0ABT0VCW3_9HYPH</name>
<sequence>MEIGATASSISSLYGVSPRLNWNFPEINGIYCDMHQQNISHVEATMLSAIRLVFLPGSHVFASVYRFFRSLLFVGRMSIEDLPDGLLRDVGLEKDWMIADRREADRLLSNRRPYRPRTRSS</sequence>